<reference evidence="1 2" key="1">
    <citation type="submission" date="2021-06" db="EMBL/GenBank/DDBJ databases">
        <title>Caerostris extrusa draft genome.</title>
        <authorList>
            <person name="Kono N."/>
            <person name="Arakawa K."/>
        </authorList>
    </citation>
    <scope>NUCLEOTIDE SEQUENCE [LARGE SCALE GENOMIC DNA]</scope>
</reference>
<protein>
    <submittedName>
        <fullName evidence="1">Uncharacterized protein</fullName>
    </submittedName>
</protein>
<dbReference type="AlphaFoldDB" id="A0AAV4PWD9"/>
<dbReference type="EMBL" id="BPLR01005310">
    <property type="protein sequence ID" value="GIY01384.1"/>
    <property type="molecule type" value="Genomic_DNA"/>
</dbReference>
<keyword evidence="2" id="KW-1185">Reference proteome</keyword>
<proteinExistence type="predicted"/>
<accession>A0AAV4PWD9</accession>
<comment type="caution">
    <text evidence="1">The sequence shown here is derived from an EMBL/GenBank/DDBJ whole genome shotgun (WGS) entry which is preliminary data.</text>
</comment>
<sequence>MPAFSGGIQTDAFRVRALDAYRLLSGLNCSEMKKRCILLLRANRSFPNYWTEKTLKRLRGESFILFPGFSCGIQNRCFSCPCSGCMSSAPVV</sequence>
<organism evidence="1 2">
    <name type="scientific">Caerostris extrusa</name>
    <name type="common">Bark spider</name>
    <name type="synonym">Caerostris bankana</name>
    <dbReference type="NCBI Taxonomy" id="172846"/>
    <lineage>
        <taxon>Eukaryota</taxon>
        <taxon>Metazoa</taxon>
        <taxon>Ecdysozoa</taxon>
        <taxon>Arthropoda</taxon>
        <taxon>Chelicerata</taxon>
        <taxon>Arachnida</taxon>
        <taxon>Araneae</taxon>
        <taxon>Araneomorphae</taxon>
        <taxon>Entelegynae</taxon>
        <taxon>Araneoidea</taxon>
        <taxon>Araneidae</taxon>
        <taxon>Caerostris</taxon>
    </lineage>
</organism>
<gene>
    <name evidence="1" type="ORF">CEXT_56101</name>
</gene>
<name>A0AAV4PWD9_CAEEX</name>
<evidence type="ECO:0000313" key="2">
    <source>
        <dbReference type="Proteomes" id="UP001054945"/>
    </source>
</evidence>
<dbReference type="Proteomes" id="UP001054945">
    <property type="component" value="Unassembled WGS sequence"/>
</dbReference>
<evidence type="ECO:0000313" key="1">
    <source>
        <dbReference type="EMBL" id="GIY01384.1"/>
    </source>
</evidence>